<gene>
    <name evidence="2" type="ORF">PXEA_LOCUS20040</name>
</gene>
<evidence type="ECO:0000313" key="2">
    <source>
        <dbReference type="EMBL" id="VEL26600.1"/>
    </source>
</evidence>
<organism evidence="2 3">
    <name type="scientific">Protopolystoma xenopodis</name>
    <dbReference type="NCBI Taxonomy" id="117903"/>
    <lineage>
        <taxon>Eukaryota</taxon>
        <taxon>Metazoa</taxon>
        <taxon>Spiralia</taxon>
        <taxon>Lophotrochozoa</taxon>
        <taxon>Platyhelminthes</taxon>
        <taxon>Monogenea</taxon>
        <taxon>Polyopisthocotylea</taxon>
        <taxon>Polystomatidea</taxon>
        <taxon>Polystomatidae</taxon>
        <taxon>Protopolystoma</taxon>
    </lineage>
</organism>
<dbReference type="Proteomes" id="UP000784294">
    <property type="component" value="Unassembled WGS sequence"/>
</dbReference>
<name>A0A3S5CJI0_9PLAT</name>
<dbReference type="InterPro" id="IPR036179">
    <property type="entry name" value="Ig-like_dom_sf"/>
</dbReference>
<dbReference type="InterPro" id="IPR007110">
    <property type="entry name" value="Ig-like_dom"/>
</dbReference>
<feature type="domain" description="Ig-like" evidence="1">
    <location>
        <begin position="22"/>
        <end position="58"/>
    </location>
</feature>
<dbReference type="PROSITE" id="PS50835">
    <property type="entry name" value="IG_LIKE"/>
    <property type="match status" value="1"/>
</dbReference>
<evidence type="ECO:0000313" key="3">
    <source>
        <dbReference type="Proteomes" id="UP000784294"/>
    </source>
</evidence>
<comment type="caution">
    <text evidence="2">The sequence shown here is derived from an EMBL/GenBank/DDBJ whole genome shotgun (WGS) entry which is preliminary data.</text>
</comment>
<dbReference type="EMBL" id="CAAALY010081413">
    <property type="protein sequence ID" value="VEL26600.1"/>
    <property type="molecule type" value="Genomic_DNA"/>
</dbReference>
<proteinExistence type="predicted"/>
<dbReference type="AlphaFoldDB" id="A0A3S5CJI0"/>
<protein>
    <recommendedName>
        <fullName evidence="1">Ig-like domain-containing protein</fullName>
    </recommendedName>
</protein>
<sequence length="210" mass="22473">MPIFTCHNVGTNCHFLPPPDPPTVRVLSYPSEPMIGQTVTLTCLTTGGSPSTGLAYIWRFLKVPLDQPKTDPASLAVSTSPASPRVEMTHVTTASNLLPSADPKVKVPMKVAVVKTTTTQPKLTSSRPATVSWANWPSLSDMSYLSDRRNGAAELNVTGALMFLNEAGMTAAAEEVEMGVRLGQAGWYACEVTGPGGHAYAMHPMRIRFS</sequence>
<keyword evidence="3" id="KW-1185">Reference proteome</keyword>
<dbReference type="SUPFAM" id="SSF48726">
    <property type="entry name" value="Immunoglobulin"/>
    <property type="match status" value="1"/>
</dbReference>
<accession>A0A3S5CJI0</accession>
<dbReference type="OrthoDB" id="6286400at2759"/>
<evidence type="ECO:0000259" key="1">
    <source>
        <dbReference type="PROSITE" id="PS50835"/>
    </source>
</evidence>
<reference evidence="2" key="1">
    <citation type="submission" date="2018-11" db="EMBL/GenBank/DDBJ databases">
        <authorList>
            <consortium name="Pathogen Informatics"/>
        </authorList>
    </citation>
    <scope>NUCLEOTIDE SEQUENCE</scope>
</reference>